<keyword evidence="2" id="KW-0964">Secreted</keyword>
<evidence type="ECO:0000256" key="5">
    <source>
        <dbReference type="SAM" id="Phobius"/>
    </source>
</evidence>
<dbReference type="Pfam" id="PF00746">
    <property type="entry name" value="Gram_pos_anchor"/>
    <property type="match status" value="1"/>
</dbReference>
<keyword evidence="4" id="KW-0572">Peptidoglycan-anchor</keyword>
<dbReference type="PROSITE" id="PS50847">
    <property type="entry name" value="GRAM_POS_ANCHORING"/>
    <property type="match status" value="1"/>
</dbReference>
<evidence type="ECO:0000256" key="4">
    <source>
        <dbReference type="ARBA" id="ARBA00023088"/>
    </source>
</evidence>
<gene>
    <name evidence="7" type="ORF">SAMN02745163_04576</name>
</gene>
<sequence>LTPHFSQYVIAEKQDGDSSLPKTGSDVNTTNAALLALGLIGLGVVVIRRKK</sequence>
<feature type="transmembrane region" description="Helical" evidence="5">
    <location>
        <begin position="29"/>
        <end position="47"/>
    </location>
</feature>
<feature type="domain" description="Gram-positive cocci surface proteins LPxTG" evidence="6">
    <location>
        <begin position="20"/>
        <end position="51"/>
    </location>
</feature>
<dbReference type="NCBIfam" id="NF033846">
    <property type="entry name" value="Rumino_NPXTG"/>
    <property type="match status" value="1"/>
</dbReference>
<evidence type="ECO:0000256" key="1">
    <source>
        <dbReference type="ARBA" id="ARBA00022512"/>
    </source>
</evidence>
<keyword evidence="8" id="KW-1185">Reference proteome</keyword>
<evidence type="ECO:0000256" key="3">
    <source>
        <dbReference type="ARBA" id="ARBA00022729"/>
    </source>
</evidence>
<organism evidence="7 8">
    <name type="scientific">Clostridium cavendishii DSM 21758</name>
    <dbReference type="NCBI Taxonomy" id="1121302"/>
    <lineage>
        <taxon>Bacteria</taxon>
        <taxon>Bacillati</taxon>
        <taxon>Bacillota</taxon>
        <taxon>Clostridia</taxon>
        <taxon>Eubacteriales</taxon>
        <taxon>Clostridiaceae</taxon>
        <taxon>Clostridium</taxon>
    </lineage>
</organism>
<dbReference type="NCBIfam" id="TIGR01167">
    <property type="entry name" value="LPXTG_anchor"/>
    <property type="match status" value="1"/>
</dbReference>
<dbReference type="EMBL" id="FQZB01000039">
    <property type="protein sequence ID" value="SHK85498.1"/>
    <property type="molecule type" value="Genomic_DNA"/>
</dbReference>
<dbReference type="AlphaFoldDB" id="A0A1M6VVU9"/>
<evidence type="ECO:0000259" key="6">
    <source>
        <dbReference type="PROSITE" id="PS50847"/>
    </source>
</evidence>
<feature type="non-terminal residue" evidence="7">
    <location>
        <position position="1"/>
    </location>
</feature>
<dbReference type="Proteomes" id="UP000184310">
    <property type="component" value="Unassembled WGS sequence"/>
</dbReference>
<evidence type="ECO:0000256" key="2">
    <source>
        <dbReference type="ARBA" id="ARBA00022525"/>
    </source>
</evidence>
<keyword evidence="5" id="KW-0812">Transmembrane</keyword>
<evidence type="ECO:0000313" key="7">
    <source>
        <dbReference type="EMBL" id="SHK85498.1"/>
    </source>
</evidence>
<proteinExistence type="predicted"/>
<keyword evidence="5" id="KW-0472">Membrane</keyword>
<name>A0A1M6VVU9_9CLOT</name>
<keyword evidence="5" id="KW-1133">Transmembrane helix</keyword>
<accession>A0A1M6VVU9</accession>
<keyword evidence="1" id="KW-0134">Cell wall</keyword>
<reference evidence="7 8" key="1">
    <citation type="submission" date="2016-11" db="EMBL/GenBank/DDBJ databases">
        <authorList>
            <person name="Jaros S."/>
            <person name="Januszkiewicz K."/>
            <person name="Wedrychowicz H."/>
        </authorList>
    </citation>
    <scope>NUCLEOTIDE SEQUENCE [LARGE SCALE GENOMIC DNA]</scope>
    <source>
        <strain evidence="7 8">DSM 21758</strain>
    </source>
</reference>
<dbReference type="InterPro" id="IPR019931">
    <property type="entry name" value="LPXTG_anchor"/>
</dbReference>
<protein>
    <submittedName>
        <fullName evidence="7">LPXTG-motif cell wall anchor domain-containing protein/PEP-CTERM protein-sorting domain-containing protein</fullName>
    </submittedName>
</protein>
<dbReference type="OrthoDB" id="1938099at2"/>
<keyword evidence="3" id="KW-0732">Signal</keyword>
<evidence type="ECO:0000313" key="8">
    <source>
        <dbReference type="Proteomes" id="UP000184310"/>
    </source>
</evidence>